<proteinExistence type="predicted"/>
<dbReference type="Gene3D" id="1.20.5.170">
    <property type="match status" value="1"/>
</dbReference>
<dbReference type="SMART" id="SM01391">
    <property type="entry name" value="Filament"/>
    <property type="match status" value="1"/>
</dbReference>
<protein>
    <submittedName>
        <fullName evidence="5">Keratin, type I cytoskeletal 19</fullName>
    </submittedName>
</protein>
<keyword evidence="4" id="KW-1185">Reference proteome</keyword>
<dbReference type="PROSITE" id="PS51842">
    <property type="entry name" value="IF_ROD_2"/>
    <property type="match status" value="1"/>
</dbReference>
<name>A0A1L8ERS9_XENLA</name>
<dbReference type="CTD" id="108700757"/>
<dbReference type="STRING" id="8355.A0A1L8ERS9"/>
<dbReference type="OrthoDB" id="2441647at2759"/>
<dbReference type="Xenbase" id="XB-GENE-22060953">
    <property type="gene designation" value="krt23.L"/>
</dbReference>
<dbReference type="GO" id="GO:0030855">
    <property type="term" value="P:epithelial cell differentiation"/>
    <property type="evidence" value="ECO:0000318"/>
    <property type="project" value="GO_Central"/>
</dbReference>
<evidence type="ECO:0000313" key="5">
    <source>
        <dbReference type="RefSeq" id="XP_018090181.1"/>
    </source>
</evidence>
<feature type="coiled-coil region" evidence="3">
    <location>
        <begin position="158"/>
        <end position="199"/>
    </location>
</feature>
<feature type="coiled-coil region" evidence="3">
    <location>
        <begin position="239"/>
        <end position="306"/>
    </location>
</feature>
<organism evidence="4 5">
    <name type="scientific">Xenopus laevis</name>
    <name type="common">African clawed frog</name>
    <dbReference type="NCBI Taxonomy" id="8355"/>
    <lineage>
        <taxon>Eukaryota</taxon>
        <taxon>Metazoa</taxon>
        <taxon>Chordata</taxon>
        <taxon>Craniata</taxon>
        <taxon>Vertebrata</taxon>
        <taxon>Euteleostomi</taxon>
        <taxon>Amphibia</taxon>
        <taxon>Batrachia</taxon>
        <taxon>Anura</taxon>
        <taxon>Pipoidea</taxon>
        <taxon>Pipidae</taxon>
        <taxon>Xenopodinae</taxon>
        <taxon>Xenopus</taxon>
        <taxon>Xenopus</taxon>
    </lineage>
</organism>
<dbReference type="RefSeq" id="XP_018090181.1">
    <property type="nucleotide sequence ID" value="XM_018234692.2"/>
</dbReference>
<dbReference type="Bgee" id="108700757">
    <property type="expression patterns" value="Expressed in zone of skin and 3 other cell types or tissues"/>
</dbReference>
<feature type="coiled-coil region" evidence="3">
    <location>
        <begin position="73"/>
        <end position="107"/>
    </location>
</feature>
<dbReference type="GO" id="GO:0030280">
    <property type="term" value="F:structural constituent of skin epidermis"/>
    <property type="evidence" value="ECO:0000318"/>
    <property type="project" value="GO_Central"/>
</dbReference>
<reference evidence="5" key="1">
    <citation type="submission" date="2025-08" db="UniProtKB">
        <authorList>
            <consortium name="RefSeq"/>
        </authorList>
    </citation>
    <scope>IDENTIFICATION</scope>
    <source>
        <strain evidence="5">J_2021</strain>
        <tissue evidence="5">Erythrocytes</tissue>
    </source>
</reference>
<evidence type="ECO:0000313" key="6">
    <source>
        <dbReference type="Xenbase" id="XB-GENE-22060953"/>
    </source>
</evidence>
<dbReference type="Proteomes" id="UP000186698">
    <property type="component" value="Chromosome 9_10L"/>
</dbReference>
<dbReference type="OMA" id="SCILEWH"/>
<dbReference type="Gene3D" id="1.20.5.1160">
    <property type="entry name" value="Vasodilator-stimulated phosphoprotein"/>
    <property type="match status" value="1"/>
</dbReference>
<dbReference type="GO" id="GO:0045095">
    <property type="term" value="C:keratin filament"/>
    <property type="evidence" value="ECO:0000318"/>
    <property type="project" value="GO_Central"/>
</dbReference>
<keyword evidence="1" id="KW-0403">Intermediate filament</keyword>
<dbReference type="GO" id="GO:0005856">
    <property type="term" value="C:cytoskeleton"/>
    <property type="evidence" value="ECO:0000318"/>
    <property type="project" value="GO_Central"/>
</dbReference>
<dbReference type="FunFam" id="1.20.5.170:FF:000002">
    <property type="entry name" value="Type I keratin KA11"/>
    <property type="match status" value="1"/>
</dbReference>
<evidence type="ECO:0000313" key="4">
    <source>
        <dbReference type="Proteomes" id="UP000186698"/>
    </source>
</evidence>
<gene>
    <name evidence="5 6" type="primary">krt23.L</name>
</gene>
<dbReference type="KEGG" id="xla:108700757"/>
<dbReference type="PRINTS" id="PR01248">
    <property type="entry name" value="TYPE1KERATIN"/>
</dbReference>
<dbReference type="PaxDb" id="8355-A0A1L8ERS9"/>
<evidence type="ECO:0000256" key="1">
    <source>
        <dbReference type="ARBA" id="ARBA00022754"/>
    </source>
</evidence>
<dbReference type="GO" id="GO:0045109">
    <property type="term" value="P:intermediate filament organization"/>
    <property type="evidence" value="ECO:0000318"/>
    <property type="project" value="GO_Central"/>
</dbReference>
<sequence>MSFNSNFHFSSSSFNESFSQVRICSSSSSTHGASNGTQSRISKPIQFSSSSGVFDYTKDFRENLTTQNGKETMQNLNDRLASYLEKVRSLEEANTGLESKIQEWHKNRTQKHKRDYSVYEKTISELQSQLLDGHMNGAKIKLQMENAKLAFDTFERKYDTEKAIRTALEDDLESLRRAMDNLTIVRTDLEMEVEGMRKELIYMRMGHEEDMKLAQFQKKGSSVDVKLDAPPSVDLTKTIADIRKEYEALIEKNRKEAADWYSKQSSTVEQEVYSNTEALQNSRNQIKDLKRTFQTLEIELQGEIRRKHGLESTLAQTQANSAEQLQKIQSTICRMESELSNLRGELERQNIEYRALLDVKTRLENEIATYRELLEGNKTRGRPDSSEGLNRKITTIVQDMVNGRVISTKVSEIPKKL</sequence>
<evidence type="ECO:0000256" key="2">
    <source>
        <dbReference type="ARBA" id="ARBA00023054"/>
    </source>
</evidence>
<evidence type="ECO:0000256" key="3">
    <source>
        <dbReference type="SAM" id="Coils"/>
    </source>
</evidence>
<dbReference type="FunFam" id="1.20.5.500:FF:000001">
    <property type="entry name" value="Type II keratin 23"/>
    <property type="match status" value="1"/>
</dbReference>
<keyword evidence="2 3" id="KW-0175">Coiled coil</keyword>
<dbReference type="Pfam" id="PF00038">
    <property type="entry name" value="Filament"/>
    <property type="match status" value="1"/>
</dbReference>
<dbReference type="PANTHER" id="PTHR23239">
    <property type="entry name" value="INTERMEDIATE FILAMENT"/>
    <property type="match status" value="1"/>
</dbReference>
<dbReference type="SUPFAM" id="SSF64593">
    <property type="entry name" value="Intermediate filament protein, coiled coil region"/>
    <property type="match status" value="2"/>
</dbReference>
<feature type="coiled-coil region" evidence="3">
    <location>
        <begin position="339"/>
        <end position="380"/>
    </location>
</feature>
<accession>A0A1L8ERS9</accession>
<dbReference type="Gene3D" id="1.20.5.500">
    <property type="entry name" value="Single helix bin"/>
    <property type="match status" value="1"/>
</dbReference>
<dbReference type="AlphaFoldDB" id="A0A1L8ERS9"/>
<dbReference type="AGR" id="Xenbase:XB-GENE-22060953"/>
<dbReference type="GeneID" id="108700757"/>
<dbReference type="InterPro" id="IPR002957">
    <property type="entry name" value="Keratin_I"/>
</dbReference>
<dbReference type="GO" id="GO:0002009">
    <property type="term" value="P:morphogenesis of an epithelium"/>
    <property type="evidence" value="ECO:0000318"/>
    <property type="project" value="GO_Central"/>
</dbReference>
<dbReference type="PANTHER" id="PTHR23239:SF44">
    <property type="entry name" value="KERATIN, TYPE I CYTOSKELETAL 23"/>
    <property type="match status" value="1"/>
</dbReference>
<dbReference type="InterPro" id="IPR039008">
    <property type="entry name" value="IF_rod_dom"/>
</dbReference>